<evidence type="ECO:0000256" key="9">
    <source>
        <dbReference type="ARBA" id="ARBA00023237"/>
    </source>
</evidence>
<keyword evidence="6 12" id="KW-0732">Signal</keyword>
<keyword evidence="8" id="KW-0472">Membrane</keyword>
<comment type="caution">
    <text evidence="16">The sequence shown here is derived from an EMBL/GenBank/DDBJ whole genome shotgun (WGS) entry which is preliminary data.</text>
</comment>
<dbReference type="PANTHER" id="PTHR30332:SF24">
    <property type="entry name" value="SECRETIN GSPD-RELATED"/>
    <property type="match status" value="1"/>
</dbReference>
<evidence type="ECO:0000256" key="7">
    <source>
        <dbReference type="ARBA" id="ARBA00022927"/>
    </source>
</evidence>
<reference evidence="16 17" key="1">
    <citation type="submission" date="2016-02" db="EMBL/GenBank/DDBJ databases">
        <authorList>
            <person name="Wen L."/>
            <person name="He K."/>
            <person name="Yang H."/>
        </authorList>
    </citation>
    <scope>NUCLEOTIDE SEQUENCE [LARGE SCALE GENOMIC DNA]</scope>
    <source>
        <strain evidence="16 17">TSA40</strain>
    </source>
</reference>
<feature type="domain" description="NolW-like" evidence="14">
    <location>
        <begin position="206"/>
        <end position="277"/>
    </location>
</feature>
<feature type="domain" description="GspD-like N0" evidence="15">
    <location>
        <begin position="47"/>
        <end position="116"/>
    </location>
</feature>
<feature type="domain" description="Type II/III secretion system secretin-like" evidence="13">
    <location>
        <begin position="477"/>
        <end position="645"/>
    </location>
</feature>
<dbReference type="InterPro" id="IPR049371">
    <property type="entry name" value="GspD-like_N0"/>
</dbReference>
<dbReference type="Gene3D" id="3.30.1370.120">
    <property type="match status" value="3"/>
</dbReference>
<organism evidence="16 17">
    <name type="scientific">Noviherbaspirillum denitrificans</name>
    <dbReference type="NCBI Taxonomy" id="1968433"/>
    <lineage>
        <taxon>Bacteria</taxon>
        <taxon>Pseudomonadati</taxon>
        <taxon>Pseudomonadota</taxon>
        <taxon>Betaproteobacteria</taxon>
        <taxon>Burkholderiales</taxon>
        <taxon>Oxalobacteraceae</taxon>
        <taxon>Noviherbaspirillum</taxon>
    </lineage>
</organism>
<proteinExistence type="inferred from homology"/>
<dbReference type="GO" id="GO:0015628">
    <property type="term" value="P:protein secretion by the type II secretion system"/>
    <property type="evidence" value="ECO:0007669"/>
    <property type="project" value="InterPro"/>
</dbReference>
<evidence type="ECO:0000259" key="15">
    <source>
        <dbReference type="Pfam" id="PF21305"/>
    </source>
</evidence>
<sequence>MKKNRSAETWQGRAGLRRVGAAAVLLCAIAGAPVAYTQDPASNQATLNFVGADIESVVKAVGHYTRNTFIIDPRVKGTINLVSEKPVTKAQALQMLTSALRLQGFAVVRTEGLLKVVPEADAKLQAGPTQAGDVRGDQIATQIFRLNYESANNLVQVLRPLISPNNTINVNPGNNSIVITDYADNLKRLGRIIAALDAPAVGDLDIVPVRNASASDLAQVINRLLDQGGAPAAGPDAGRVTVLADARSNSLIIRAPSVARANLAKSLIAKLDQPTAQPGNVHVVYLKNADAVRLAQTLRAVVASDTSSPQQAGTQPQPQQPQAAAQGQQSQLGQGALQQSTTPAALPTGGPAGFIQADPATNALIITASETVYRNLRAVIDQLDARRAQVYVESLIVEVSAEKAAELGVQWAGLSGDDASRYRLGVASGFGSGGNNLINQAVNNATTGNPLPPGNGLNIGIFRQVNGALTLGAIARALETQGNANILSMPNLITLDNEEARIIVGQNVPFVTGQFTTQASGGAAGVNPFQTIERRDVGLALRVKPQVSEGGTVKMAIYQEISAVLPRTAGTSDITTTKRSIETNVLVDDGQILVLGGLIEDRVEDGVEKVPALGDIPVVGNLFKYQTRKGTKTSLMVFLRPTVVRTNFQSVNLAGDRYDFIRNVQNDSRGSSVILPEVQTPVLPPLQDGRPVGGSMLNIPPAGRPEAMGVPPSTPPSGGTPPADQNQSK</sequence>
<feature type="domain" description="NolW-like" evidence="14">
    <location>
        <begin position="141"/>
        <end position="199"/>
    </location>
</feature>
<dbReference type="GO" id="GO:0009279">
    <property type="term" value="C:cell outer membrane"/>
    <property type="evidence" value="ECO:0007669"/>
    <property type="project" value="UniProtKB-SubCell"/>
</dbReference>
<dbReference type="InterPro" id="IPR038591">
    <property type="entry name" value="NolW-like_sf"/>
</dbReference>
<evidence type="ECO:0000256" key="12">
    <source>
        <dbReference type="SAM" id="SignalP"/>
    </source>
</evidence>
<feature type="domain" description="NolW-like" evidence="14">
    <location>
        <begin position="281"/>
        <end position="389"/>
    </location>
</feature>
<comment type="subcellular location">
    <subcellularLocation>
        <location evidence="1 10">Cell outer membrane</location>
    </subcellularLocation>
</comment>
<dbReference type="InterPro" id="IPR001775">
    <property type="entry name" value="GspD/PilQ"/>
</dbReference>
<evidence type="ECO:0000259" key="13">
    <source>
        <dbReference type="Pfam" id="PF00263"/>
    </source>
</evidence>
<evidence type="ECO:0000256" key="6">
    <source>
        <dbReference type="ARBA" id="ARBA00022729"/>
    </source>
</evidence>
<evidence type="ECO:0000259" key="14">
    <source>
        <dbReference type="Pfam" id="PF03958"/>
    </source>
</evidence>
<keyword evidence="5" id="KW-0812">Transmembrane</keyword>
<gene>
    <name evidence="16" type="ORF">AYR66_04705</name>
</gene>
<dbReference type="InterPro" id="IPR050810">
    <property type="entry name" value="Bact_Secretion_Sys_Channel"/>
</dbReference>
<keyword evidence="4" id="KW-1134">Transmembrane beta strand</keyword>
<dbReference type="GO" id="GO:0015627">
    <property type="term" value="C:type II protein secretion system complex"/>
    <property type="evidence" value="ECO:0007669"/>
    <property type="project" value="InterPro"/>
</dbReference>
<protein>
    <submittedName>
        <fullName evidence="16">Type II secretion system protein GspD</fullName>
    </submittedName>
</protein>
<evidence type="ECO:0000256" key="3">
    <source>
        <dbReference type="ARBA" id="ARBA00022448"/>
    </source>
</evidence>
<keyword evidence="3 10" id="KW-0813">Transport</keyword>
<evidence type="ECO:0000313" key="16">
    <source>
        <dbReference type="EMBL" id="OWW18888.1"/>
    </source>
</evidence>
<keyword evidence="9" id="KW-0998">Cell outer membrane</keyword>
<evidence type="ECO:0000256" key="5">
    <source>
        <dbReference type="ARBA" id="ARBA00022692"/>
    </source>
</evidence>
<evidence type="ECO:0000256" key="8">
    <source>
        <dbReference type="ARBA" id="ARBA00023136"/>
    </source>
</evidence>
<evidence type="ECO:0000256" key="10">
    <source>
        <dbReference type="RuleBase" id="RU004004"/>
    </source>
</evidence>
<accession>A0A254TGS9</accession>
<dbReference type="AlphaFoldDB" id="A0A254TGS9"/>
<evidence type="ECO:0000256" key="4">
    <source>
        <dbReference type="ARBA" id="ARBA00022452"/>
    </source>
</evidence>
<dbReference type="Proteomes" id="UP000197535">
    <property type="component" value="Unassembled WGS sequence"/>
</dbReference>
<feature type="signal peptide" evidence="12">
    <location>
        <begin position="1"/>
        <end position="37"/>
    </location>
</feature>
<evidence type="ECO:0000256" key="1">
    <source>
        <dbReference type="ARBA" id="ARBA00004442"/>
    </source>
</evidence>
<dbReference type="InterPro" id="IPR005644">
    <property type="entry name" value="NolW-like"/>
</dbReference>
<dbReference type="EMBL" id="LSTO01000001">
    <property type="protein sequence ID" value="OWW18888.1"/>
    <property type="molecule type" value="Genomic_DNA"/>
</dbReference>
<feature type="compositionally biased region" description="Low complexity" evidence="11">
    <location>
        <begin position="306"/>
        <end position="342"/>
    </location>
</feature>
<name>A0A254TGS9_9BURK</name>
<dbReference type="PANTHER" id="PTHR30332">
    <property type="entry name" value="PROBABLE GENERAL SECRETION PATHWAY PROTEIN D"/>
    <property type="match status" value="1"/>
</dbReference>
<dbReference type="NCBIfam" id="TIGR02517">
    <property type="entry name" value="type_II_gspD"/>
    <property type="match status" value="1"/>
</dbReference>
<dbReference type="InterPro" id="IPR004846">
    <property type="entry name" value="T2SS/T3SS_dom"/>
</dbReference>
<feature type="region of interest" description="Disordered" evidence="11">
    <location>
        <begin position="303"/>
        <end position="353"/>
    </location>
</feature>
<dbReference type="PRINTS" id="PR00811">
    <property type="entry name" value="BCTERIALGSPD"/>
</dbReference>
<dbReference type="OrthoDB" id="9779724at2"/>
<dbReference type="Pfam" id="PF00263">
    <property type="entry name" value="Secretin"/>
    <property type="match status" value="1"/>
</dbReference>
<keyword evidence="17" id="KW-1185">Reference proteome</keyword>
<dbReference type="PRINTS" id="PR01032">
    <property type="entry name" value="PHAGEIV"/>
</dbReference>
<dbReference type="InterPro" id="IPR013356">
    <property type="entry name" value="T2SS_GspD"/>
</dbReference>
<feature type="chain" id="PRO_5012310121" evidence="12">
    <location>
        <begin position="38"/>
        <end position="729"/>
    </location>
</feature>
<dbReference type="RefSeq" id="WP_088705811.1">
    <property type="nucleotide sequence ID" value="NZ_LSTO01000001.1"/>
</dbReference>
<keyword evidence="7" id="KW-0653">Protein transport</keyword>
<dbReference type="Pfam" id="PF21305">
    <property type="entry name" value="type_II_gspD_N0"/>
    <property type="match status" value="1"/>
</dbReference>
<evidence type="ECO:0000256" key="11">
    <source>
        <dbReference type="SAM" id="MobiDB-lite"/>
    </source>
</evidence>
<dbReference type="Pfam" id="PF03958">
    <property type="entry name" value="Secretin_N"/>
    <property type="match status" value="3"/>
</dbReference>
<evidence type="ECO:0000256" key="2">
    <source>
        <dbReference type="ARBA" id="ARBA00006980"/>
    </source>
</evidence>
<evidence type="ECO:0000313" key="17">
    <source>
        <dbReference type="Proteomes" id="UP000197535"/>
    </source>
</evidence>
<comment type="similarity">
    <text evidence="2">Belongs to the bacterial secretin family. GSP D subfamily.</text>
</comment>
<feature type="region of interest" description="Disordered" evidence="11">
    <location>
        <begin position="681"/>
        <end position="729"/>
    </location>
</feature>